<accession>A0A4Z1P9K3</accession>
<gene>
    <name evidence="2" type="ORF">E6O75_ATG03766</name>
</gene>
<dbReference type="Proteomes" id="UP000298493">
    <property type="component" value="Unassembled WGS sequence"/>
</dbReference>
<reference evidence="2 3" key="1">
    <citation type="submission" date="2019-04" db="EMBL/GenBank/DDBJ databases">
        <title>High contiguity whole genome sequence and gene annotation resource for two Venturia nashicola isolates.</title>
        <authorList>
            <person name="Prokchorchik M."/>
            <person name="Won K."/>
            <person name="Lee Y."/>
            <person name="Choi E.D."/>
            <person name="Segonzac C."/>
            <person name="Sohn K.H."/>
        </authorList>
    </citation>
    <scope>NUCLEOTIDE SEQUENCE [LARGE SCALE GENOMIC DNA]</scope>
    <source>
        <strain evidence="2 3">PRI2</strain>
    </source>
</reference>
<dbReference type="AlphaFoldDB" id="A0A4Z1P9K3"/>
<name>A0A4Z1P9K3_9PEZI</name>
<protein>
    <submittedName>
        <fullName evidence="2">Putative amino-acid permease</fullName>
    </submittedName>
</protein>
<evidence type="ECO:0000313" key="2">
    <source>
        <dbReference type="EMBL" id="TID25903.1"/>
    </source>
</evidence>
<evidence type="ECO:0000313" key="3">
    <source>
        <dbReference type="Proteomes" id="UP000298493"/>
    </source>
</evidence>
<evidence type="ECO:0000256" key="1">
    <source>
        <dbReference type="SAM" id="SignalP"/>
    </source>
</evidence>
<keyword evidence="3" id="KW-1185">Reference proteome</keyword>
<feature type="chain" id="PRO_5021269815" evidence="1">
    <location>
        <begin position="18"/>
        <end position="156"/>
    </location>
</feature>
<feature type="signal peptide" evidence="1">
    <location>
        <begin position="1"/>
        <end position="17"/>
    </location>
</feature>
<keyword evidence="1" id="KW-0732">Signal</keyword>
<dbReference type="EMBL" id="SNSC02000003">
    <property type="protein sequence ID" value="TID25903.1"/>
    <property type="molecule type" value="Genomic_DNA"/>
</dbReference>
<organism evidence="2 3">
    <name type="scientific">Venturia nashicola</name>
    <dbReference type="NCBI Taxonomy" id="86259"/>
    <lineage>
        <taxon>Eukaryota</taxon>
        <taxon>Fungi</taxon>
        <taxon>Dikarya</taxon>
        <taxon>Ascomycota</taxon>
        <taxon>Pezizomycotina</taxon>
        <taxon>Dothideomycetes</taxon>
        <taxon>Pleosporomycetidae</taxon>
        <taxon>Venturiales</taxon>
        <taxon>Venturiaceae</taxon>
        <taxon>Venturia</taxon>
    </lineage>
</organism>
<sequence>MLKSLLAPTLLAVFTSAAVMVPEPPPNWQVKNFNGLCARSGCSYDFDVSGPARGSIPSFMAHCSGEEKRTLQTFFAPCNVKAGGSGNIGVSAKYLPRKDVNTGIIDTIAVSLAFNDLATGTAGIFNNYTGTAPITMTQVVAPLSFTITPVLNPYIN</sequence>
<comment type="caution">
    <text evidence="2">The sequence shown here is derived from an EMBL/GenBank/DDBJ whole genome shotgun (WGS) entry which is preliminary data.</text>
</comment>
<proteinExistence type="predicted"/>